<dbReference type="Gene3D" id="2.30.29.30">
    <property type="entry name" value="Pleckstrin-homology domain (PH domain)/Phosphotyrosine-binding domain (PTB)"/>
    <property type="match status" value="1"/>
</dbReference>
<dbReference type="Pfam" id="PF00621">
    <property type="entry name" value="RhoGEF"/>
    <property type="match status" value="1"/>
</dbReference>
<keyword evidence="7" id="KW-1185">Reference proteome</keyword>
<feature type="region of interest" description="Disordered" evidence="3">
    <location>
        <begin position="159"/>
        <end position="191"/>
    </location>
</feature>
<reference evidence="6" key="2">
    <citation type="submission" date="2024-08" db="UniProtKB">
        <authorList>
            <consortium name="EnsemblMetazoa"/>
        </authorList>
    </citation>
    <scope>IDENTIFICATION</scope>
</reference>
<evidence type="ECO:0000313" key="7">
    <source>
        <dbReference type="Proteomes" id="UP000019118"/>
    </source>
</evidence>
<dbReference type="PROSITE" id="PS50010">
    <property type="entry name" value="DH_2"/>
    <property type="match status" value="1"/>
</dbReference>
<keyword evidence="1" id="KW-0597">Phosphoprotein</keyword>
<feature type="domain" description="DH" evidence="5">
    <location>
        <begin position="1268"/>
        <end position="1452"/>
    </location>
</feature>
<dbReference type="InterPro" id="IPR035899">
    <property type="entry name" value="DBL_dom_sf"/>
</dbReference>
<dbReference type="CDD" id="cd13242">
    <property type="entry name" value="PH_puratrophin-1"/>
    <property type="match status" value="1"/>
</dbReference>
<feature type="compositionally biased region" description="Low complexity" evidence="3">
    <location>
        <begin position="60"/>
        <end position="71"/>
    </location>
</feature>
<feature type="compositionally biased region" description="Basic and acidic residues" evidence="3">
    <location>
        <begin position="44"/>
        <end position="59"/>
    </location>
</feature>
<feature type="region of interest" description="Disordered" evidence="3">
    <location>
        <begin position="1012"/>
        <end position="1051"/>
    </location>
</feature>
<evidence type="ECO:0000256" key="2">
    <source>
        <dbReference type="ARBA" id="ARBA00022658"/>
    </source>
</evidence>
<evidence type="ECO:0000256" key="3">
    <source>
        <dbReference type="SAM" id="MobiDB-lite"/>
    </source>
</evidence>
<dbReference type="EnsemblMetazoa" id="XM_019903713.1">
    <property type="protein sequence ID" value="XP_019759272.1"/>
    <property type="gene ID" value="LOC109537128"/>
</dbReference>
<keyword evidence="2" id="KW-0344">Guanine-nucleotide releasing factor</keyword>
<dbReference type="PANTHER" id="PTHR45845:SF3">
    <property type="entry name" value="PURATROPHIN-1-LIKE, ISOFORM A"/>
    <property type="match status" value="1"/>
</dbReference>
<accession>A0AAR5PEG1</accession>
<dbReference type="InterPro" id="IPR052231">
    <property type="entry name" value="Rho_GEF_signaling-related"/>
</dbReference>
<evidence type="ECO:0008006" key="8">
    <source>
        <dbReference type="Google" id="ProtNLM"/>
    </source>
</evidence>
<dbReference type="InterPro" id="IPR011993">
    <property type="entry name" value="PH-like_dom_sf"/>
</dbReference>
<dbReference type="PROSITE" id="PS50003">
    <property type="entry name" value="PH_DOMAIN"/>
    <property type="match status" value="1"/>
</dbReference>
<feature type="region of interest" description="Disordered" evidence="3">
    <location>
        <begin position="1674"/>
        <end position="1715"/>
    </location>
</feature>
<dbReference type="InterPro" id="IPR055251">
    <property type="entry name" value="SOS1_NGEF_PH"/>
</dbReference>
<feature type="region of interest" description="Disordered" evidence="3">
    <location>
        <begin position="39"/>
        <end position="76"/>
    </location>
</feature>
<reference evidence="7" key="1">
    <citation type="journal article" date="2013" name="Genome Biol.">
        <title>Draft genome of the mountain pine beetle, Dendroctonus ponderosae Hopkins, a major forest pest.</title>
        <authorList>
            <person name="Keeling C.I."/>
            <person name="Yuen M.M."/>
            <person name="Liao N.Y."/>
            <person name="Docking T.R."/>
            <person name="Chan S.K."/>
            <person name="Taylor G.A."/>
            <person name="Palmquist D.L."/>
            <person name="Jackman S.D."/>
            <person name="Nguyen A."/>
            <person name="Li M."/>
            <person name="Henderson H."/>
            <person name="Janes J.K."/>
            <person name="Zhao Y."/>
            <person name="Pandoh P."/>
            <person name="Moore R."/>
            <person name="Sperling F.A."/>
            <person name="Huber D.P."/>
            <person name="Birol I."/>
            <person name="Jones S.J."/>
            <person name="Bohlmann J."/>
        </authorList>
    </citation>
    <scope>NUCLEOTIDE SEQUENCE</scope>
</reference>
<feature type="compositionally biased region" description="Low complexity" evidence="3">
    <location>
        <begin position="1691"/>
        <end position="1701"/>
    </location>
</feature>
<dbReference type="SMART" id="SM00325">
    <property type="entry name" value="RhoGEF"/>
    <property type="match status" value="1"/>
</dbReference>
<dbReference type="FunFam" id="2.30.29.30:FF:000078">
    <property type="entry name" value="Guanine nucleotide exchange factor DBS"/>
    <property type="match status" value="1"/>
</dbReference>
<dbReference type="GO" id="GO:0005085">
    <property type="term" value="F:guanyl-nucleotide exchange factor activity"/>
    <property type="evidence" value="ECO:0007669"/>
    <property type="project" value="UniProtKB-KW"/>
</dbReference>
<name>A0AAR5PEG1_DENPD</name>
<dbReference type="Gene3D" id="1.20.900.10">
    <property type="entry name" value="Dbl homology (DH) domain"/>
    <property type="match status" value="1"/>
</dbReference>
<dbReference type="InterPro" id="IPR001849">
    <property type="entry name" value="PH_domain"/>
</dbReference>
<evidence type="ECO:0000259" key="5">
    <source>
        <dbReference type="PROSITE" id="PS50010"/>
    </source>
</evidence>
<feature type="compositionally biased region" description="Low complexity" evidence="3">
    <location>
        <begin position="1674"/>
        <end position="1683"/>
    </location>
</feature>
<dbReference type="SMART" id="SM00233">
    <property type="entry name" value="PH"/>
    <property type="match status" value="1"/>
</dbReference>
<dbReference type="Proteomes" id="UP000019118">
    <property type="component" value="Unassembled WGS sequence"/>
</dbReference>
<evidence type="ECO:0000313" key="6">
    <source>
        <dbReference type="EnsemblMetazoa" id="XP_019759272.1"/>
    </source>
</evidence>
<dbReference type="SUPFAM" id="SSF48065">
    <property type="entry name" value="DBL homology domain (DH-domain)"/>
    <property type="match status" value="1"/>
</dbReference>
<dbReference type="CDD" id="cd00160">
    <property type="entry name" value="RhoGEF"/>
    <property type="match status" value="1"/>
</dbReference>
<organism evidence="6 7">
    <name type="scientific">Dendroctonus ponderosae</name>
    <name type="common">Mountain pine beetle</name>
    <dbReference type="NCBI Taxonomy" id="77166"/>
    <lineage>
        <taxon>Eukaryota</taxon>
        <taxon>Metazoa</taxon>
        <taxon>Ecdysozoa</taxon>
        <taxon>Arthropoda</taxon>
        <taxon>Hexapoda</taxon>
        <taxon>Insecta</taxon>
        <taxon>Pterygota</taxon>
        <taxon>Neoptera</taxon>
        <taxon>Endopterygota</taxon>
        <taxon>Coleoptera</taxon>
        <taxon>Polyphaga</taxon>
        <taxon>Cucujiformia</taxon>
        <taxon>Curculionidae</taxon>
        <taxon>Scolytinae</taxon>
        <taxon>Dendroctonus</taxon>
    </lineage>
</organism>
<feature type="region of interest" description="Disordered" evidence="3">
    <location>
        <begin position="1208"/>
        <end position="1228"/>
    </location>
</feature>
<proteinExistence type="predicted"/>
<dbReference type="SUPFAM" id="SSF50729">
    <property type="entry name" value="PH domain-like"/>
    <property type="match status" value="1"/>
</dbReference>
<evidence type="ECO:0000259" key="4">
    <source>
        <dbReference type="PROSITE" id="PS50003"/>
    </source>
</evidence>
<dbReference type="InterPro" id="IPR000219">
    <property type="entry name" value="DH_dom"/>
</dbReference>
<dbReference type="PANTHER" id="PTHR45845">
    <property type="entry name" value="RHO GUANINE NUCLEOTIDE EXCHANGE FACTOR-RELATED"/>
    <property type="match status" value="1"/>
</dbReference>
<feature type="compositionally biased region" description="Basic and acidic residues" evidence="3">
    <location>
        <begin position="1013"/>
        <end position="1027"/>
    </location>
</feature>
<evidence type="ECO:0000256" key="1">
    <source>
        <dbReference type="ARBA" id="ARBA00022553"/>
    </source>
</evidence>
<sequence length="1747" mass="197821">MLCGQCSEENADIIVDLLAKVGSTCTYCYEVTPSNQQAITYDEESWKPKPEDSSSKEKSPVPSTPSSSSKSSKAKKVKKYLKKCKNVLGSSKASTSFDCETASQLSAQSSASSSWYVDSKLDDLIQNGKVNEIEEAFDDVQPLKVEPPVQWQVANIIQLKGPQDDDKSENEADKGSDLRQESEDACSKSSASVENFHSAISSASSETLKSDDCEFFSLDSKNQERDETDYTHKQNVIESYFNSIVSEIQETRTSFNSDNTRKLNSEFGTLELNELNDPELSISPVLEKAQEQVDDANNEESATNYPIKSEMEVLIDKYFGNIYQNYSGSKKCLVRQARDLLVCEYRGCLTRFENEFCCQASKLLQFLKNDQSNHTSSPFGWPLCLGWAGIVIRFTPLDVSHLRNHDCYLCLKSRSHPGLEVALIWKLHHQIHSRTVAEFRNPLQSIDDIMCSGLRSVADLEVGYSDDCDGAQLPELLQNLLVSVEHAIKRVPLDDLTFPCPQCHQYLPLDRLEEELVKCSCQCLCRLPDNNVSKKDSSIQTSPMFEFVGSIPHIDSDSDDDKESIRTGATNKKMEIARPRNISELPDKLLMSGINLPGTADTDGRPIILCYAECISRAALNKYEIAKLLLYYTSIPTVEAREKGFTVLLLAENEADYKMIEVLDKSVCLLGNCIKVNRFLIWTPGVKSDKGVRTLASQVEAILLTEESSLKQYLSKDQAPASCGGTCTHDQLEWVEFFKQLEPFIAVCTTAGQSLLKTLSYLRNEEIPQQITRRFLNHQCRQISRALDSETVQKLKREGNKTLTSLAERSQWLAGSQDVKRGTSFAYDSFNAVERVTKRLEQLKLERMERLKELARYRTLQEEAEELLQWAKKVGDETISSLSLLLRASGDSTSVKGVANRFDEFFFIAWKQIEKSIDLIEECKNINDTKGQHLKEVCNSMAGEMKTFREHLEETRERIEDSSRCFLLLESCHDILDDDNAEREEFFKLAERSENEKLHQLCESAKNAISEANQHDLPPDKPTDPDKSPPYSSSEFSASSTPQKSQNTQIRRRSVSSMAYIYHCSHHAAGELCNCCESDTENTVSYKLKKRYIQMHNCHCQGSAKELERKNSGTLGGIKEERESVENLLEKVDNLDSKCRRCDSGLSTADNSVGEESSHSYKHSKKTLQRMCSCQYYKESCTVCSGGSSSGGSNQDNTDNQQDSIIEEGSDRYNKSNSSDDIEDDPYLEERRKIPPVPANNHLYCHASTLDLPSDALYNNMEPKTQKTLSYIINEMIETERDYVKSLDYVIVNYIPELQREDIPQALRGHRNTVFGNVEKIYEFHRHDFLGELEECENNPLQVGQIFLKYDKRFYLYALYNKNKPKSDSLMSEYGSIFFKSKQMELGDKMDLASYLLKPVQRMGKYALLLQQMMKACPQSVLGSSERSIQELEDLRQAEEMVRFQLRHGNDLLAMDSIRECDVNLKEQGRLLRQNEFLVWEGRSGKKSLRQVFLFEELILFSKARRFPDRKNLDLYIYKNSIKMTDIGLTARIGETPTKFEIWFRKRKPNDTFTLQSMSEDVKKAWTEELSQLLWKQAIRNRAVRMAEMSSMGIGNKPCLDIRPSADQINDRSISIAQLSKNFHSDFCTMTRKWRINAMLLCNSLKTAPRFRNSIAGPTPESCRTIKRPHSVISVSSVSSGSTSSGGSGGHSTSQGHSSIGFDSNYDSPKPYRSATLNSQCSVESGIIADISVASDEYPEQSQHSNS</sequence>
<protein>
    <recommendedName>
        <fullName evidence="8">Puratrophin-1</fullName>
    </recommendedName>
</protein>
<dbReference type="Pfam" id="PF22697">
    <property type="entry name" value="SOS1_NGEF_PH"/>
    <property type="match status" value="1"/>
</dbReference>
<feature type="domain" description="PH" evidence="4">
    <location>
        <begin position="1464"/>
        <end position="1575"/>
    </location>
</feature>
<feature type="compositionally biased region" description="Low complexity" evidence="3">
    <location>
        <begin position="1029"/>
        <end position="1042"/>
    </location>
</feature>
<feature type="compositionally biased region" description="Basic and acidic residues" evidence="3">
    <location>
        <begin position="162"/>
        <end position="186"/>
    </location>
</feature>